<dbReference type="Proteomes" id="UP000791440">
    <property type="component" value="Unassembled WGS sequence"/>
</dbReference>
<name>A0A922CDS9_MANSE</name>
<comment type="caution">
    <text evidence="5">The sequence shown here is derived from an EMBL/GenBank/DDBJ whole genome shotgun (WGS) entry which is preliminary data.</text>
</comment>
<protein>
    <recommendedName>
        <fullName evidence="4">FLYWCH-type domain-containing protein</fullName>
    </recommendedName>
</protein>
<evidence type="ECO:0000313" key="6">
    <source>
        <dbReference type="Proteomes" id="UP000791440"/>
    </source>
</evidence>
<sequence length="199" mass="23091">MGILPCLSRKRIYKHMNPISAHRRFNPHYLFQYGRYVKTSQGVTLLLMDGFVYSKNSKIRNGGLRFACTSRITQRCGAYVHMSKDDVITKVQSDHTHERASYHFTNEGHFVKHRTSYVKTLNGSKLLLFNGYVFSRNAKIRDGGIRFACANRLSRTCHAYVHMSKDDVIIKVHDVHTHEPPSYTFTSDGYFIKTLEPRR</sequence>
<dbReference type="Pfam" id="PF04500">
    <property type="entry name" value="FLYWCH"/>
    <property type="match status" value="2"/>
</dbReference>
<evidence type="ECO:0000256" key="2">
    <source>
        <dbReference type="ARBA" id="ARBA00022771"/>
    </source>
</evidence>
<accession>A0A922CDS9</accession>
<keyword evidence="3" id="KW-0862">Zinc</keyword>
<feature type="domain" description="FLYWCH-type" evidence="4">
    <location>
        <begin position="36"/>
        <end position="97"/>
    </location>
</feature>
<keyword evidence="1" id="KW-0479">Metal-binding</keyword>
<feature type="domain" description="FLYWCH-type" evidence="4">
    <location>
        <begin position="117"/>
        <end position="178"/>
    </location>
</feature>
<evidence type="ECO:0000256" key="1">
    <source>
        <dbReference type="ARBA" id="ARBA00022723"/>
    </source>
</evidence>
<reference evidence="5" key="1">
    <citation type="journal article" date="2016" name="Insect Biochem. Mol. Biol.">
        <title>Multifaceted biological insights from a draft genome sequence of the tobacco hornworm moth, Manduca sexta.</title>
        <authorList>
            <person name="Kanost M.R."/>
            <person name="Arrese E.L."/>
            <person name="Cao X."/>
            <person name="Chen Y.R."/>
            <person name="Chellapilla S."/>
            <person name="Goldsmith M.R."/>
            <person name="Grosse-Wilde E."/>
            <person name="Heckel D.G."/>
            <person name="Herndon N."/>
            <person name="Jiang H."/>
            <person name="Papanicolaou A."/>
            <person name="Qu J."/>
            <person name="Soulages J.L."/>
            <person name="Vogel H."/>
            <person name="Walters J."/>
            <person name="Waterhouse R.M."/>
            <person name="Ahn S.J."/>
            <person name="Almeida F.C."/>
            <person name="An C."/>
            <person name="Aqrawi P."/>
            <person name="Bretschneider A."/>
            <person name="Bryant W.B."/>
            <person name="Bucks S."/>
            <person name="Chao H."/>
            <person name="Chevignon G."/>
            <person name="Christen J.M."/>
            <person name="Clarke D.F."/>
            <person name="Dittmer N.T."/>
            <person name="Ferguson L.C.F."/>
            <person name="Garavelou S."/>
            <person name="Gordon K.H.J."/>
            <person name="Gunaratna R.T."/>
            <person name="Han Y."/>
            <person name="Hauser F."/>
            <person name="He Y."/>
            <person name="Heidel-Fischer H."/>
            <person name="Hirsh A."/>
            <person name="Hu Y."/>
            <person name="Jiang H."/>
            <person name="Kalra D."/>
            <person name="Klinner C."/>
            <person name="Konig C."/>
            <person name="Kovar C."/>
            <person name="Kroll A.R."/>
            <person name="Kuwar S.S."/>
            <person name="Lee S.L."/>
            <person name="Lehman R."/>
            <person name="Li K."/>
            <person name="Li Z."/>
            <person name="Liang H."/>
            <person name="Lovelace S."/>
            <person name="Lu Z."/>
            <person name="Mansfield J.H."/>
            <person name="McCulloch K.J."/>
            <person name="Mathew T."/>
            <person name="Morton B."/>
            <person name="Muzny D.M."/>
            <person name="Neunemann D."/>
            <person name="Ongeri F."/>
            <person name="Pauchet Y."/>
            <person name="Pu L.L."/>
            <person name="Pyrousis I."/>
            <person name="Rao X.J."/>
            <person name="Redding A."/>
            <person name="Roesel C."/>
            <person name="Sanchez-Gracia A."/>
            <person name="Schaack S."/>
            <person name="Shukla A."/>
            <person name="Tetreau G."/>
            <person name="Wang Y."/>
            <person name="Xiong G.H."/>
            <person name="Traut W."/>
            <person name="Walsh T.K."/>
            <person name="Worley K.C."/>
            <person name="Wu D."/>
            <person name="Wu W."/>
            <person name="Wu Y.Q."/>
            <person name="Zhang X."/>
            <person name="Zou Z."/>
            <person name="Zucker H."/>
            <person name="Briscoe A.D."/>
            <person name="Burmester T."/>
            <person name="Clem R.J."/>
            <person name="Feyereisen R."/>
            <person name="Grimmelikhuijzen C.J.P."/>
            <person name="Hamodrakas S.J."/>
            <person name="Hansson B.S."/>
            <person name="Huguet E."/>
            <person name="Jermiin L.S."/>
            <person name="Lan Q."/>
            <person name="Lehman H.K."/>
            <person name="Lorenzen M."/>
            <person name="Merzendorfer H."/>
            <person name="Michalopoulos I."/>
            <person name="Morton D.B."/>
            <person name="Muthukrishnan S."/>
            <person name="Oakeshott J.G."/>
            <person name="Palmer W."/>
            <person name="Park Y."/>
            <person name="Passarelli A.L."/>
            <person name="Rozas J."/>
            <person name="Schwartz L.M."/>
            <person name="Smith W."/>
            <person name="Southgate A."/>
            <person name="Vilcinskas A."/>
            <person name="Vogt R."/>
            <person name="Wang P."/>
            <person name="Werren J."/>
            <person name="Yu X.Q."/>
            <person name="Zhou J.J."/>
            <person name="Brown S.J."/>
            <person name="Scherer S.E."/>
            <person name="Richards S."/>
            <person name="Blissard G.W."/>
        </authorList>
    </citation>
    <scope>NUCLEOTIDE SEQUENCE</scope>
</reference>
<dbReference type="EMBL" id="JH668288">
    <property type="protein sequence ID" value="KAG6441708.1"/>
    <property type="molecule type" value="Genomic_DNA"/>
</dbReference>
<organism evidence="5 6">
    <name type="scientific">Manduca sexta</name>
    <name type="common">Tobacco hawkmoth</name>
    <name type="synonym">Tobacco hornworm</name>
    <dbReference type="NCBI Taxonomy" id="7130"/>
    <lineage>
        <taxon>Eukaryota</taxon>
        <taxon>Metazoa</taxon>
        <taxon>Ecdysozoa</taxon>
        <taxon>Arthropoda</taxon>
        <taxon>Hexapoda</taxon>
        <taxon>Insecta</taxon>
        <taxon>Pterygota</taxon>
        <taxon>Neoptera</taxon>
        <taxon>Endopterygota</taxon>
        <taxon>Lepidoptera</taxon>
        <taxon>Glossata</taxon>
        <taxon>Ditrysia</taxon>
        <taxon>Bombycoidea</taxon>
        <taxon>Sphingidae</taxon>
        <taxon>Sphinginae</taxon>
        <taxon>Sphingini</taxon>
        <taxon>Manduca</taxon>
    </lineage>
</organism>
<dbReference type="GO" id="GO:0008270">
    <property type="term" value="F:zinc ion binding"/>
    <property type="evidence" value="ECO:0007669"/>
    <property type="project" value="UniProtKB-KW"/>
</dbReference>
<evidence type="ECO:0000313" key="5">
    <source>
        <dbReference type="EMBL" id="KAG6441708.1"/>
    </source>
</evidence>
<dbReference type="InterPro" id="IPR007588">
    <property type="entry name" value="Znf_FLYWCH"/>
</dbReference>
<evidence type="ECO:0000259" key="4">
    <source>
        <dbReference type="Pfam" id="PF04500"/>
    </source>
</evidence>
<keyword evidence="6" id="KW-1185">Reference proteome</keyword>
<evidence type="ECO:0000256" key="3">
    <source>
        <dbReference type="ARBA" id="ARBA00022833"/>
    </source>
</evidence>
<reference evidence="5" key="2">
    <citation type="submission" date="2020-12" db="EMBL/GenBank/DDBJ databases">
        <authorList>
            <person name="Kanost M."/>
        </authorList>
    </citation>
    <scope>NUCLEOTIDE SEQUENCE</scope>
</reference>
<dbReference type="AlphaFoldDB" id="A0A922CDS9"/>
<keyword evidence="2" id="KW-0863">Zinc-finger</keyword>
<proteinExistence type="predicted"/>
<gene>
    <name evidence="5" type="ORF">O3G_MSEX001982</name>
</gene>